<dbReference type="Proteomes" id="UP001175000">
    <property type="component" value="Unassembled WGS sequence"/>
</dbReference>
<comment type="caution">
    <text evidence="1">The sequence shown here is derived from an EMBL/GenBank/DDBJ whole genome shotgun (WGS) entry which is preliminary data.</text>
</comment>
<organism evidence="1 2">
    <name type="scientific">Immersiella caudata</name>
    <dbReference type="NCBI Taxonomy" id="314043"/>
    <lineage>
        <taxon>Eukaryota</taxon>
        <taxon>Fungi</taxon>
        <taxon>Dikarya</taxon>
        <taxon>Ascomycota</taxon>
        <taxon>Pezizomycotina</taxon>
        <taxon>Sordariomycetes</taxon>
        <taxon>Sordariomycetidae</taxon>
        <taxon>Sordariales</taxon>
        <taxon>Lasiosphaeriaceae</taxon>
        <taxon>Immersiella</taxon>
    </lineage>
</organism>
<evidence type="ECO:0000313" key="2">
    <source>
        <dbReference type="Proteomes" id="UP001175000"/>
    </source>
</evidence>
<accession>A0AA39U4K2</accession>
<protein>
    <submittedName>
        <fullName evidence="1">Uncharacterized protein</fullName>
    </submittedName>
</protein>
<name>A0AA39U4K2_9PEZI</name>
<dbReference type="AlphaFoldDB" id="A0AA39U4K2"/>
<reference evidence="1" key="1">
    <citation type="submission" date="2023-06" db="EMBL/GenBank/DDBJ databases">
        <title>Genome-scale phylogeny and comparative genomics of the fungal order Sordariales.</title>
        <authorList>
            <consortium name="Lawrence Berkeley National Laboratory"/>
            <person name="Hensen N."/>
            <person name="Bonometti L."/>
            <person name="Westerberg I."/>
            <person name="Brannstrom I.O."/>
            <person name="Guillou S."/>
            <person name="Cros-Aarteil S."/>
            <person name="Calhoun S."/>
            <person name="Haridas S."/>
            <person name="Kuo A."/>
            <person name="Mondo S."/>
            <person name="Pangilinan J."/>
            <person name="Riley R."/>
            <person name="Labutti K."/>
            <person name="Andreopoulos B."/>
            <person name="Lipzen A."/>
            <person name="Chen C."/>
            <person name="Yanf M."/>
            <person name="Daum C."/>
            <person name="Ng V."/>
            <person name="Clum A."/>
            <person name="Steindorff A."/>
            <person name="Ohm R."/>
            <person name="Martin F."/>
            <person name="Silar P."/>
            <person name="Natvig D."/>
            <person name="Lalanne C."/>
            <person name="Gautier V."/>
            <person name="Ament-Velasquez S.L."/>
            <person name="Kruys A."/>
            <person name="Hutchinson M.I."/>
            <person name="Powell A.J."/>
            <person name="Barry K."/>
            <person name="Miller A.N."/>
            <person name="Grigoriev I.V."/>
            <person name="Debuchy R."/>
            <person name="Gladieux P."/>
            <person name="Thoren M.H."/>
            <person name="Johannesson H."/>
        </authorList>
    </citation>
    <scope>NUCLEOTIDE SEQUENCE</scope>
    <source>
        <strain evidence="1">CBS 606.72</strain>
    </source>
</reference>
<sequence length="74" mass="8770">MKFKREAHLNVPGPKADTRRKVRFWLKETPFWRKVCPEKGRDVDGILERCVSEGGERKGWENRGVVRRRSFGGW</sequence>
<gene>
    <name evidence="1" type="ORF">B0T14DRAFT_529316</name>
</gene>
<proteinExistence type="predicted"/>
<evidence type="ECO:0000313" key="1">
    <source>
        <dbReference type="EMBL" id="KAK0610919.1"/>
    </source>
</evidence>
<dbReference type="EMBL" id="JAULSU010000007">
    <property type="protein sequence ID" value="KAK0610919.1"/>
    <property type="molecule type" value="Genomic_DNA"/>
</dbReference>
<keyword evidence="2" id="KW-1185">Reference proteome</keyword>